<name>A0ABV3Q4Q9_9BACL</name>
<gene>
    <name evidence="6" type="ORF">AB1471_10825</name>
</gene>
<dbReference type="Proteomes" id="UP001556040">
    <property type="component" value="Unassembled WGS sequence"/>
</dbReference>
<dbReference type="PANTHER" id="PTHR39181:SF1">
    <property type="entry name" value="TYROSINE-PROTEIN PHOSPHATASE YWQE"/>
    <property type="match status" value="1"/>
</dbReference>
<sequence>MIDIHCHILAGIDDGPQQQSDTLDMLEKAIEDGITDIIATPHHRNRKYINDKVDVLSYVGELNSIILERELPIKIHPGQEVRIYGEIVEDFQNDEILCLAGTTNYVLVELPSSQVPAYTERVVYEMLVDGLVPIIAHPERNSSIMENPDKLFRLINQGALSQVTAASVAGDFGKKVQKFSIELLEHQLSHFVASDAHDINHRGFAMKRALKVLNSTYNHDLQVIENAANLLNGKPLNLNPPIEIKPKGFWSKILSR</sequence>
<proteinExistence type="inferred from homology"/>
<dbReference type="Pfam" id="PF19567">
    <property type="entry name" value="CpsB_CapC"/>
    <property type="match status" value="1"/>
</dbReference>
<keyword evidence="7" id="KW-1185">Reference proteome</keyword>
<dbReference type="GO" id="GO:0004725">
    <property type="term" value="F:protein tyrosine phosphatase activity"/>
    <property type="evidence" value="ECO:0007669"/>
    <property type="project" value="UniProtKB-EC"/>
</dbReference>
<dbReference type="EC" id="3.1.3.48" evidence="5"/>
<evidence type="ECO:0000313" key="6">
    <source>
        <dbReference type="EMBL" id="MEW9502287.1"/>
    </source>
</evidence>
<reference evidence="6 7" key="1">
    <citation type="journal article" date="1979" name="Int. J. Syst. Evol. Microbiol.">
        <title>Bacillus globisporus subsp. marinus subsp. nov.</title>
        <authorList>
            <person name="Liu H."/>
        </authorList>
    </citation>
    <scope>NUCLEOTIDE SEQUENCE [LARGE SCALE GENOMIC DNA]</scope>
    <source>
        <strain evidence="6 7">DSM 1297</strain>
    </source>
</reference>
<evidence type="ECO:0000256" key="4">
    <source>
        <dbReference type="ARBA" id="ARBA00051722"/>
    </source>
</evidence>
<dbReference type="InterPro" id="IPR016195">
    <property type="entry name" value="Pol/histidinol_Pase-like"/>
</dbReference>
<comment type="catalytic activity">
    <reaction evidence="4 5">
        <text>O-phospho-L-tyrosyl-[protein] + H2O = L-tyrosyl-[protein] + phosphate</text>
        <dbReference type="Rhea" id="RHEA:10684"/>
        <dbReference type="Rhea" id="RHEA-COMP:10136"/>
        <dbReference type="Rhea" id="RHEA-COMP:20101"/>
        <dbReference type="ChEBI" id="CHEBI:15377"/>
        <dbReference type="ChEBI" id="CHEBI:43474"/>
        <dbReference type="ChEBI" id="CHEBI:46858"/>
        <dbReference type="ChEBI" id="CHEBI:61978"/>
        <dbReference type="EC" id="3.1.3.48"/>
    </reaction>
</comment>
<dbReference type="PIRSF" id="PIRSF016557">
    <property type="entry name" value="Caps_synth_CpsB"/>
    <property type="match status" value="1"/>
</dbReference>
<dbReference type="Gene3D" id="3.20.20.140">
    <property type="entry name" value="Metal-dependent hydrolases"/>
    <property type="match status" value="1"/>
</dbReference>
<evidence type="ECO:0000256" key="5">
    <source>
        <dbReference type="PIRNR" id="PIRNR016557"/>
    </source>
</evidence>
<evidence type="ECO:0000256" key="3">
    <source>
        <dbReference type="ARBA" id="ARBA00022912"/>
    </source>
</evidence>
<comment type="similarity">
    <text evidence="1 5">Belongs to the metallo-dependent hydrolases superfamily. CpsB/CapC family.</text>
</comment>
<dbReference type="InterPro" id="IPR016667">
    <property type="entry name" value="Caps_polysacc_synth_CpsB/CapC"/>
</dbReference>
<keyword evidence="2 5" id="KW-0378">Hydrolase</keyword>
<dbReference type="EMBL" id="JBFMIA010000009">
    <property type="protein sequence ID" value="MEW9502287.1"/>
    <property type="molecule type" value="Genomic_DNA"/>
</dbReference>
<evidence type="ECO:0000256" key="1">
    <source>
        <dbReference type="ARBA" id="ARBA00005750"/>
    </source>
</evidence>
<dbReference type="SUPFAM" id="SSF89550">
    <property type="entry name" value="PHP domain-like"/>
    <property type="match status" value="1"/>
</dbReference>
<comment type="caution">
    <text evidence="6">The sequence shown here is derived from an EMBL/GenBank/DDBJ whole genome shotgun (WGS) entry which is preliminary data.</text>
</comment>
<accession>A0ABV3Q4Q9</accession>
<dbReference type="RefSeq" id="WP_367779780.1">
    <property type="nucleotide sequence ID" value="NZ_JBFMIA010000009.1"/>
</dbReference>
<organism evidence="6 7">
    <name type="scientific">Jeotgalibacillus marinus</name>
    <dbReference type="NCBI Taxonomy" id="86667"/>
    <lineage>
        <taxon>Bacteria</taxon>
        <taxon>Bacillati</taxon>
        <taxon>Bacillota</taxon>
        <taxon>Bacilli</taxon>
        <taxon>Bacillales</taxon>
        <taxon>Caryophanaceae</taxon>
        <taxon>Jeotgalibacillus</taxon>
    </lineage>
</organism>
<evidence type="ECO:0000313" key="7">
    <source>
        <dbReference type="Proteomes" id="UP001556040"/>
    </source>
</evidence>
<keyword evidence="3 5" id="KW-0904">Protein phosphatase</keyword>
<protein>
    <recommendedName>
        <fullName evidence="5">Tyrosine-protein phosphatase</fullName>
        <ecNumber evidence="5">3.1.3.48</ecNumber>
    </recommendedName>
</protein>
<evidence type="ECO:0000256" key="2">
    <source>
        <dbReference type="ARBA" id="ARBA00022801"/>
    </source>
</evidence>
<dbReference type="PANTHER" id="PTHR39181">
    <property type="entry name" value="TYROSINE-PROTEIN PHOSPHATASE YWQE"/>
    <property type="match status" value="1"/>
</dbReference>